<gene>
    <name evidence="1" type="ORF">RhiirA5_506391</name>
</gene>
<dbReference type="VEuPathDB" id="FungiDB:FUN_018397"/>
<evidence type="ECO:0000313" key="2">
    <source>
        <dbReference type="Proteomes" id="UP000232722"/>
    </source>
</evidence>
<protein>
    <submittedName>
        <fullName evidence="1">Uncharacterized protein</fullName>
    </submittedName>
</protein>
<dbReference type="EMBL" id="LLXJ01002879">
    <property type="protein sequence ID" value="PKB97981.1"/>
    <property type="molecule type" value="Genomic_DNA"/>
</dbReference>
<comment type="caution">
    <text evidence="1">The sequence shown here is derived from an EMBL/GenBank/DDBJ whole genome shotgun (WGS) entry which is preliminary data.</text>
</comment>
<reference evidence="1 2" key="2">
    <citation type="submission" date="2017-09" db="EMBL/GenBank/DDBJ databases">
        <title>Extensive intraspecific genome diversity in a model arbuscular mycorrhizal fungus.</title>
        <authorList>
            <person name="Chen E.C."/>
            <person name="Morin E."/>
            <person name="Beaudet D."/>
            <person name="Noel J."/>
            <person name="Ndikumana S."/>
            <person name="Charron P."/>
            <person name="St-Onge C."/>
            <person name="Giorgi J."/>
            <person name="Grigoriev I.V."/>
            <person name="Roux C."/>
            <person name="Martin F.M."/>
            <person name="Corradi N."/>
        </authorList>
    </citation>
    <scope>NUCLEOTIDE SEQUENCE [LARGE SCALE GENOMIC DNA]</scope>
    <source>
        <strain evidence="1 2">A5</strain>
    </source>
</reference>
<dbReference type="Proteomes" id="UP000232722">
    <property type="component" value="Unassembled WGS sequence"/>
</dbReference>
<proteinExistence type="predicted"/>
<dbReference type="VEuPathDB" id="FungiDB:RhiirA1_453154"/>
<organism evidence="1 2">
    <name type="scientific">Rhizophagus irregularis</name>
    <dbReference type="NCBI Taxonomy" id="588596"/>
    <lineage>
        <taxon>Eukaryota</taxon>
        <taxon>Fungi</taxon>
        <taxon>Fungi incertae sedis</taxon>
        <taxon>Mucoromycota</taxon>
        <taxon>Glomeromycotina</taxon>
        <taxon>Glomeromycetes</taxon>
        <taxon>Glomerales</taxon>
        <taxon>Glomeraceae</taxon>
        <taxon>Rhizophagus</taxon>
    </lineage>
</organism>
<accession>A0A2N0NTT6</accession>
<name>A0A2N0NTT6_9GLOM</name>
<dbReference type="AlphaFoldDB" id="A0A2N0NTT6"/>
<evidence type="ECO:0000313" key="1">
    <source>
        <dbReference type="EMBL" id="PKB97981.1"/>
    </source>
</evidence>
<reference evidence="1 2" key="1">
    <citation type="submission" date="2016-04" db="EMBL/GenBank/DDBJ databases">
        <title>Genome analyses suggest a sexual origin of heterokaryosis in a supposedly ancient asexual fungus.</title>
        <authorList>
            <person name="Ropars J."/>
            <person name="Sedzielewska K."/>
            <person name="Noel J."/>
            <person name="Charron P."/>
            <person name="Farinelli L."/>
            <person name="Marton T."/>
            <person name="Kruger M."/>
            <person name="Pelin A."/>
            <person name="Brachmann A."/>
            <person name="Corradi N."/>
        </authorList>
    </citation>
    <scope>NUCLEOTIDE SEQUENCE [LARGE SCALE GENOMIC DNA]</scope>
    <source>
        <strain evidence="1 2">A5</strain>
    </source>
</reference>
<sequence length="1075" mass="124891">MAKHLEVPVTLLTPGTINENLHYGPFAHYWWSSRSTNGSNEHIFFPIRLGQKTRVFRNNREFIVSVVLGNSEHPRQPGYFCSSGSFSGKIETSPTRAISSLYNEIFHNSTKFLGPTIIGQNDPKIIEEISRGVRFIPFQITIDKYKIFIHDLGVSSHPEWHNAGSGYSSSLLHFYNKKQALFVSRIVDNECIIEIYQQAQKIKIIRGTTLSEVWRKSWFIEKYDGSELYGLKDQKTQNSLRVHHVPTCTPSNWGNLSLMSKLFEYHLKRRTISKINWYTIFDIWGKQDSDIFELYSNLKKIYPKRHKFGDRELRAWRALLKAAGAHLITPFNSDESKFQFWTRASNPIKDSDTISNLYKMGFLVSTPIHMPNSIKKFWYCFDRAIKENKKTHDGKRRVISIIADQFTYSQLEKNLKVGSHTIIDAKRHSRLCGYGCPPMLKPVTHRMRLSQEKLDQFDSFFSDKNNVNMSSYKTDNESGLPILYLQNNKKSLWEKFTELYPNGMGRTSFMTRLKSGRFVYKENLGGLCSICNENFYEVFLDLEKLIENNIVNTQLKNDLCKQLQILRRYLRKDFEKELKVDITGKPKHNPCICHCLIHAFGICSESHTDACSQCNKLFFIFELLKKQLSAEHHEFLNIKLKQLIFWLSHLMRKFYLNSQFNIRLQELDDEGAVLIVDYKMRILPQTSRETKSEFFGKRGWTLHSVLVYQKIKGTQTMNIEAFNHWSDDTKQDAWFTASSLHAVIENLEQKPKWITIISDNGSHYHNTQLMIILSYWYDWYNVEVRRWIFLEAGEAKTSIDSHHAQISQAIKRYVRLGLNITDGEDIQKAIQNISGARVSQLTPDREFDKKTKIGTIAGINNWNEWSWPVDDPNAGHILARALPHINEWTTITPAKIKKLEKTPTTKPNPSFTTPSKATNQWVTPILRPISSEINNIQNNNQKINTIIISSVDLDLVDFTNKENTQQNTIRGIFFAGWALKEKQIINQRGTVKRIKPEIKALMETMFLNGNIDKRKKMSAQEMYDNLTERASHEEIEENDIPKVQTIQNWIANYTRTFKASASLRALEEAESSKNT</sequence>
<dbReference type="VEuPathDB" id="FungiDB:RhiirFUN_022785"/>